<sequence length="977" mass="104398">MTVAESAGVSARRPGLGVPRLVGRGHDLSLLDHALDEWPGLVVVAGEAGIGKTRLLHELLRRRPETAVVAVCPPFREPYTLGPVVDAVRRLADRVGGLQLTGLAGALRPVFPEWAEQLPPAPAPLPDAAAARHRLLRALVELIDALGIGLFVVEDAHWADETTLELLLFLRSRRERSPRLVLTYRPEDVRPESLLRRLVAQTGVTRLEPGPLDTAGTADLVSSMLGGEPVSAEFAEFLRGHTDGLPLAIEESVRLLYDRADLVCEDGAWLRRDVAELDVPPSIRDAVLERTSHLQPAARAALAALAVLEGERAPVLVAEVAGIPLSEAENGLVEALAGGLLHEDRDARVGFRHVLAARSIYHALGAMERGRLHRRAGEALEWEPIRSVAELARHFREAGDPGRWAAYAEQAADHAISSGDPRTAFGLLLDLLTGGAVRGAAVSRLVRRMPLYAAPGNGPLRELVTVLRETAAGELTPEERTEATWQLARLMFHVGDVEGASAEMEQAVPGLVQDRPVAAVHAMMMLARPLGTAHPAAHHRAWLERAGHLIEAGPGPSSEERLAFLMDRAATLLVLGDPAGWAAARDLPAGGETPGEVLQRARGYANLGEAAMLWGCYDDARRRLDAAAALAEQHRYLRLRDLVGATLVHLDWLTGGWKGPMKWQASALDADEPVLRADALLLAGLLDAARGDHRRAQEQVRAAIAVGRPRGPADGSRDPSAALARLAIAAGRSEEALAATDAAWRLVEAKGLWLWAAEIAPLRIRALLEGGRVGEAVRAAEAFAAGTRNLDAPVATAARRLTEALLARASGDLTGAAKLFEEAGAAWTALPRPYEALLAREAAAGCHLAVGERDRAVGLLREVFGDLTALGATEDADRVRRTLADEGVRTGARSGRPGYGDQLSPRELDVVRLLVEGRTSAQIARVLGLSPRTVEKHVHSAMRKRQAPSRTALAVTAVESGDVPLPGSMPQPPTPTE</sequence>
<evidence type="ECO:0000256" key="2">
    <source>
        <dbReference type="ARBA" id="ARBA00022840"/>
    </source>
</evidence>
<dbReference type="GO" id="GO:0006355">
    <property type="term" value="P:regulation of DNA-templated transcription"/>
    <property type="evidence" value="ECO:0007669"/>
    <property type="project" value="InterPro"/>
</dbReference>
<dbReference type="InterPro" id="IPR041664">
    <property type="entry name" value="AAA_16"/>
</dbReference>
<name>A0A6I6ND36_9ACTN</name>
<proteinExistence type="predicted"/>
<dbReference type="Gene3D" id="1.25.40.10">
    <property type="entry name" value="Tetratricopeptide repeat domain"/>
    <property type="match status" value="1"/>
</dbReference>
<evidence type="ECO:0000313" key="5">
    <source>
        <dbReference type="Proteomes" id="UP000436138"/>
    </source>
</evidence>
<dbReference type="InterPro" id="IPR016032">
    <property type="entry name" value="Sig_transdc_resp-reg_C-effctor"/>
</dbReference>
<dbReference type="SUPFAM" id="SSF46894">
    <property type="entry name" value="C-terminal effector domain of the bipartite response regulators"/>
    <property type="match status" value="1"/>
</dbReference>
<dbReference type="InterPro" id="IPR027417">
    <property type="entry name" value="P-loop_NTPase"/>
</dbReference>
<dbReference type="InterPro" id="IPR000792">
    <property type="entry name" value="Tscrpt_reg_LuxR_C"/>
</dbReference>
<dbReference type="PROSITE" id="PS50043">
    <property type="entry name" value="HTH_LUXR_2"/>
    <property type="match status" value="1"/>
</dbReference>
<feature type="domain" description="HTH luxR-type" evidence="3">
    <location>
        <begin position="896"/>
        <end position="961"/>
    </location>
</feature>
<dbReference type="Pfam" id="PF00196">
    <property type="entry name" value="GerE"/>
    <property type="match status" value="1"/>
</dbReference>
<evidence type="ECO:0000313" key="4">
    <source>
        <dbReference type="EMBL" id="QHA07910.1"/>
    </source>
</evidence>
<dbReference type="InterPro" id="IPR036388">
    <property type="entry name" value="WH-like_DNA-bd_sf"/>
</dbReference>
<dbReference type="PANTHER" id="PTHR16305">
    <property type="entry name" value="TESTICULAR SOLUBLE ADENYLYL CYCLASE"/>
    <property type="match status" value="1"/>
</dbReference>
<dbReference type="Gene3D" id="1.10.10.10">
    <property type="entry name" value="Winged helix-like DNA-binding domain superfamily/Winged helix DNA-binding domain"/>
    <property type="match status" value="1"/>
</dbReference>
<organism evidence="4 5">
    <name type="scientific">Streptomyces broussonetiae</name>
    <dbReference type="NCBI Taxonomy" id="2686304"/>
    <lineage>
        <taxon>Bacteria</taxon>
        <taxon>Bacillati</taxon>
        <taxon>Actinomycetota</taxon>
        <taxon>Actinomycetes</taxon>
        <taxon>Kitasatosporales</taxon>
        <taxon>Streptomycetaceae</taxon>
        <taxon>Streptomyces</taxon>
    </lineage>
</organism>
<dbReference type="PROSITE" id="PS00622">
    <property type="entry name" value="HTH_LUXR_1"/>
    <property type="match status" value="1"/>
</dbReference>
<dbReference type="EMBL" id="CP047020">
    <property type="protein sequence ID" value="QHA07910.1"/>
    <property type="molecule type" value="Genomic_DNA"/>
</dbReference>
<accession>A0A6I6ND36</accession>
<keyword evidence="2" id="KW-0067">ATP-binding</keyword>
<dbReference type="AlphaFoldDB" id="A0A6I6ND36"/>
<keyword evidence="1" id="KW-0547">Nucleotide-binding</keyword>
<dbReference type="Proteomes" id="UP000436138">
    <property type="component" value="Chromosome"/>
</dbReference>
<dbReference type="GO" id="GO:0005524">
    <property type="term" value="F:ATP binding"/>
    <property type="evidence" value="ECO:0007669"/>
    <property type="project" value="UniProtKB-KW"/>
</dbReference>
<dbReference type="GO" id="GO:0005737">
    <property type="term" value="C:cytoplasm"/>
    <property type="evidence" value="ECO:0007669"/>
    <property type="project" value="TreeGrafter"/>
</dbReference>
<dbReference type="KEGG" id="sbro:GQF42_35650"/>
<evidence type="ECO:0000256" key="1">
    <source>
        <dbReference type="ARBA" id="ARBA00022741"/>
    </source>
</evidence>
<dbReference type="SMART" id="SM00421">
    <property type="entry name" value="HTH_LUXR"/>
    <property type="match status" value="1"/>
</dbReference>
<dbReference type="SUPFAM" id="SSF48452">
    <property type="entry name" value="TPR-like"/>
    <property type="match status" value="1"/>
</dbReference>
<dbReference type="RefSeq" id="WP_158926844.1">
    <property type="nucleotide sequence ID" value="NZ_CP047020.1"/>
</dbReference>
<dbReference type="PRINTS" id="PR00038">
    <property type="entry name" value="HTHLUXR"/>
</dbReference>
<dbReference type="PANTHER" id="PTHR16305:SF35">
    <property type="entry name" value="TRANSCRIPTIONAL ACTIVATOR DOMAIN"/>
    <property type="match status" value="1"/>
</dbReference>
<dbReference type="GO" id="GO:0004016">
    <property type="term" value="F:adenylate cyclase activity"/>
    <property type="evidence" value="ECO:0007669"/>
    <property type="project" value="TreeGrafter"/>
</dbReference>
<protein>
    <submittedName>
        <fullName evidence="4">AAA family ATPase</fullName>
    </submittedName>
</protein>
<dbReference type="SUPFAM" id="SSF52540">
    <property type="entry name" value="P-loop containing nucleoside triphosphate hydrolases"/>
    <property type="match status" value="1"/>
</dbReference>
<dbReference type="Pfam" id="PF13191">
    <property type="entry name" value="AAA_16"/>
    <property type="match status" value="1"/>
</dbReference>
<keyword evidence="5" id="KW-1185">Reference proteome</keyword>
<dbReference type="InterPro" id="IPR011990">
    <property type="entry name" value="TPR-like_helical_dom_sf"/>
</dbReference>
<reference evidence="4 5" key="1">
    <citation type="submission" date="2019-12" db="EMBL/GenBank/DDBJ databases">
        <title>Streptomyces sp. strain T44 isolated from rhizosphere soil of Broussonetia papyrifera.</title>
        <authorList>
            <person name="Mo P."/>
        </authorList>
    </citation>
    <scope>NUCLEOTIDE SEQUENCE [LARGE SCALE GENOMIC DNA]</scope>
    <source>
        <strain evidence="4 5">T44</strain>
    </source>
</reference>
<dbReference type="CDD" id="cd06170">
    <property type="entry name" value="LuxR_C_like"/>
    <property type="match status" value="1"/>
</dbReference>
<gene>
    <name evidence="4" type="ORF">GQF42_35650</name>
</gene>
<dbReference type="GO" id="GO:0003677">
    <property type="term" value="F:DNA binding"/>
    <property type="evidence" value="ECO:0007669"/>
    <property type="project" value="InterPro"/>
</dbReference>
<evidence type="ECO:0000259" key="3">
    <source>
        <dbReference type="PROSITE" id="PS50043"/>
    </source>
</evidence>